<dbReference type="Pfam" id="PF00028">
    <property type="entry name" value="Cadherin"/>
    <property type="match status" value="3"/>
</dbReference>
<evidence type="ECO:0000256" key="2">
    <source>
        <dbReference type="ARBA" id="ARBA00022692"/>
    </source>
</evidence>
<dbReference type="GO" id="GO:0007156">
    <property type="term" value="P:homophilic cell adhesion via plasma membrane adhesion molecules"/>
    <property type="evidence" value="ECO:0007669"/>
    <property type="project" value="InterPro"/>
</dbReference>
<evidence type="ECO:0000256" key="7">
    <source>
        <dbReference type="ARBA" id="ARBA00023136"/>
    </source>
</evidence>
<reference evidence="11 12" key="1">
    <citation type="journal article" date="2018" name="G3 (Bethesda)">
        <title>A High-Quality Reference Genome for the Invasive Mosquitofish Gambusia affinis Using a Chicago Library.</title>
        <authorList>
            <person name="Hoffberg S.L."/>
            <person name="Troendle N.J."/>
            <person name="Glenn T.C."/>
            <person name="Mahmud O."/>
            <person name="Louha S."/>
            <person name="Chalopin D."/>
            <person name="Bennetzen J.L."/>
            <person name="Mauricio R."/>
        </authorList>
    </citation>
    <scope>NUCLEOTIDE SEQUENCE [LARGE SCALE GENOMIC DNA]</scope>
    <source>
        <strain evidence="11">NE01/NJP1002.9</strain>
        <tissue evidence="11">Muscle</tissue>
    </source>
</reference>
<organism evidence="11 12">
    <name type="scientific">Gambusia affinis</name>
    <name type="common">Western mosquitofish</name>
    <name type="synonym">Heterandria affinis</name>
    <dbReference type="NCBI Taxonomy" id="33528"/>
    <lineage>
        <taxon>Eukaryota</taxon>
        <taxon>Metazoa</taxon>
        <taxon>Chordata</taxon>
        <taxon>Craniata</taxon>
        <taxon>Vertebrata</taxon>
        <taxon>Euteleostomi</taxon>
        <taxon>Actinopterygii</taxon>
        <taxon>Neopterygii</taxon>
        <taxon>Teleostei</taxon>
        <taxon>Neoteleostei</taxon>
        <taxon>Acanthomorphata</taxon>
        <taxon>Ovalentaria</taxon>
        <taxon>Atherinomorphae</taxon>
        <taxon>Cyprinodontiformes</taxon>
        <taxon>Poeciliidae</taxon>
        <taxon>Poeciliinae</taxon>
        <taxon>Gambusia</taxon>
    </lineage>
</organism>
<dbReference type="GO" id="GO:0005886">
    <property type="term" value="C:plasma membrane"/>
    <property type="evidence" value="ECO:0007669"/>
    <property type="project" value="InterPro"/>
</dbReference>
<dbReference type="InterPro" id="IPR015919">
    <property type="entry name" value="Cadherin-like_sf"/>
</dbReference>
<comment type="subcellular location">
    <subcellularLocation>
        <location evidence="1">Membrane</location>
        <topology evidence="1">Single-pass membrane protein</topology>
    </subcellularLocation>
</comment>
<feature type="non-terminal residue" evidence="11">
    <location>
        <position position="289"/>
    </location>
</feature>
<proteinExistence type="predicted"/>
<evidence type="ECO:0000256" key="5">
    <source>
        <dbReference type="ARBA" id="ARBA00022889"/>
    </source>
</evidence>
<dbReference type="EMBL" id="NHOQ01000796">
    <property type="protein sequence ID" value="PWA28609.1"/>
    <property type="molecule type" value="Genomic_DNA"/>
</dbReference>
<keyword evidence="7" id="KW-0472">Membrane</keyword>
<dbReference type="InterPro" id="IPR050174">
    <property type="entry name" value="Protocadherin/Cadherin-CA"/>
</dbReference>
<sequence length="289" mass="31899">MVVIVNVLDINDNAPVFSQTLYKARVYENVKLGTPIIRLNATDLDAGKNGHVTYSFSEVGRGKQTELFEINEDTGTVTNKKNIDYEETNAFEIRVQASDVKEDSAIGTAIALVSAFDKDSSKNGMVNCKISDNIPFKLESNYKNYYSLVVDGPLDREREPYYNICITATDEGRPPLSSTSVIIVHVSDVNDNKPHFTEDIINIFIKENSATGKVIKKVSAVDADIEQNGQISYSILHDNSISLPLSSLLSINSQTGDIISLQSFNYEELKTFRFRVQAADAGVPPLSSN</sequence>
<keyword evidence="6" id="KW-1133">Transmembrane helix</keyword>
<keyword evidence="5" id="KW-0130">Cell adhesion</keyword>
<feature type="domain" description="Cadherin" evidence="10">
    <location>
        <begin position="18"/>
        <end position="196"/>
    </location>
</feature>
<evidence type="ECO:0000313" key="11">
    <source>
        <dbReference type="EMBL" id="PWA28609.1"/>
    </source>
</evidence>
<dbReference type="PANTHER" id="PTHR24028">
    <property type="entry name" value="CADHERIN-87A"/>
    <property type="match status" value="1"/>
</dbReference>
<keyword evidence="2" id="KW-0812">Transmembrane</keyword>
<evidence type="ECO:0000256" key="3">
    <source>
        <dbReference type="ARBA" id="ARBA00022737"/>
    </source>
</evidence>
<name>A0A315VZ59_GAMAF</name>
<dbReference type="AlphaFoldDB" id="A0A315VZ59"/>
<dbReference type="PRINTS" id="PR00205">
    <property type="entry name" value="CADHERIN"/>
</dbReference>
<dbReference type="GO" id="GO:0005509">
    <property type="term" value="F:calcium ion binding"/>
    <property type="evidence" value="ECO:0007669"/>
    <property type="project" value="UniProtKB-UniRule"/>
</dbReference>
<dbReference type="InterPro" id="IPR002126">
    <property type="entry name" value="Cadherin-like_dom"/>
</dbReference>
<evidence type="ECO:0000256" key="9">
    <source>
        <dbReference type="PROSITE-ProRule" id="PRU00043"/>
    </source>
</evidence>
<keyword evidence="3" id="KW-0677">Repeat</keyword>
<feature type="domain" description="Cadherin" evidence="10">
    <location>
        <begin position="197"/>
        <end position="288"/>
    </location>
</feature>
<keyword evidence="4 9" id="KW-0106">Calcium</keyword>
<keyword evidence="8" id="KW-0325">Glycoprotein</keyword>
<dbReference type="SMART" id="SM00112">
    <property type="entry name" value="CA"/>
    <property type="match status" value="3"/>
</dbReference>
<keyword evidence="12" id="KW-1185">Reference proteome</keyword>
<accession>A0A315VZ59</accession>
<evidence type="ECO:0000256" key="1">
    <source>
        <dbReference type="ARBA" id="ARBA00004167"/>
    </source>
</evidence>
<evidence type="ECO:0000313" key="12">
    <source>
        <dbReference type="Proteomes" id="UP000250572"/>
    </source>
</evidence>
<dbReference type="FunFam" id="2.60.40.60:FF:000001">
    <property type="entry name" value="Protocadherin alpha 2"/>
    <property type="match status" value="1"/>
</dbReference>
<comment type="caution">
    <text evidence="11">The sequence shown here is derived from an EMBL/GenBank/DDBJ whole genome shotgun (WGS) entry which is preliminary data.</text>
</comment>
<dbReference type="Gene3D" id="2.60.40.60">
    <property type="entry name" value="Cadherins"/>
    <property type="match status" value="3"/>
</dbReference>
<dbReference type="InterPro" id="IPR020894">
    <property type="entry name" value="Cadherin_CS"/>
</dbReference>
<evidence type="ECO:0000256" key="8">
    <source>
        <dbReference type="ARBA" id="ARBA00023180"/>
    </source>
</evidence>
<evidence type="ECO:0000259" key="10">
    <source>
        <dbReference type="PROSITE" id="PS50268"/>
    </source>
</evidence>
<dbReference type="GO" id="GO:0009653">
    <property type="term" value="P:anatomical structure morphogenesis"/>
    <property type="evidence" value="ECO:0007669"/>
    <property type="project" value="UniProtKB-ARBA"/>
</dbReference>
<dbReference type="PROSITE" id="PS00232">
    <property type="entry name" value="CADHERIN_1"/>
    <property type="match status" value="2"/>
</dbReference>
<dbReference type="PANTHER" id="PTHR24028:SF287">
    <property type="entry name" value="CADHERIN-RELATED NEURONAL RECEPTOR VARIABLE 1-RELATED"/>
    <property type="match status" value="1"/>
</dbReference>
<dbReference type="FunFam" id="2.60.40.60:FF:000129">
    <property type="entry name" value="protocadherin alpha-C2 isoform X1"/>
    <property type="match status" value="1"/>
</dbReference>
<gene>
    <name evidence="11" type="ORF">CCH79_00021142</name>
</gene>
<dbReference type="CDD" id="cd11304">
    <property type="entry name" value="Cadherin_repeat"/>
    <property type="match status" value="2"/>
</dbReference>
<evidence type="ECO:0000256" key="4">
    <source>
        <dbReference type="ARBA" id="ARBA00022837"/>
    </source>
</evidence>
<dbReference type="Proteomes" id="UP000250572">
    <property type="component" value="Unassembled WGS sequence"/>
</dbReference>
<protein>
    <recommendedName>
        <fullName evidence="10">Cadherin domain-containing protein</fullName>
    </recommendedName>
</protein>
<dbReference type="PROSITE" id="PS50268">
    <property type="entry name" value="CADHERIN_2"/>
    <property type="match status" value="2"/>
</dbReference>
<dbReference type="SUPFAM" id="SSF49313">
    <property type="entry name" value="Cadherin-like"/>
    <property type="match status" value="3"/>
</dbReference>
<evidence type="ECO:0000256" key="6">
    <source>
        <dbReference type="ARBA" id="ARBA00022989"/>
    </source>
</evidence>
<dbReference type="FunFam" id="2.60.40.60:FF:000002">
    <property type="entry name" value="Protocadherin alpha 2"/>
    <property type="match status" value="1"/>
</dbReference>